<dbReference type="GO" id="GO:0005886">
    <property type="term" value="C:plasma membrane"/>
    <property type="evidence" value="ECO:0007669"/>
    <property type="project" value="UniProtKB-SubCell"/>
</dbReference>
<evidence type="ECO:0000256" key="5">
    <source>
        <dbReference type="ARBA" id="ARBA00022481"/>
    </source>
</evidence>
<dbReference type="NCBIfam" id="TIGR02532">
    <property type="entry name" value="IV_pilin_GFxxxE"/>
    <property type="match status" value="1"/>
</dbReference>
<gene>
    <name evidence="12" type="primary">gspG</name>
    <name evidence="12" type="ORF">EBQ25_00390</name>
</gene>
<dbReference type="Pfam" id="PF08334">
    <property type="entry name" value="T2SSG"/>
    <property type="match status" value="1"/>
</dbReference>
<dbReference type="SUPFAM" id="SSF54523">
    <property type="entry name" value="Pili subunits"/>
    <property type="match status" value="1"/>
</dbReference>
<name>A0A3M6QK70_9BURK</name>
<dbReference type="Pfam" id="PF07963">
    <property type="entry name" value="N_methyl"/>
    <property type="match status" value="1"/>
</dbReference>
<dbReference type="Gene3D" id="3.30.700.10">
    <property type="entry name" value="Glycoprotein, Type 4 Pilin"/>
    <property type="match status" value="1"/>
</dbReference>
<dbReference type="InterPro" id="IPR012902">
    <property type="entry name" value="N_methyl_site"/>
</dbReference>
<dbReference type="PROSITE" id="PS00409">
    <property type="entry name" value="PROKAR_NTER_METHYL"/>
    <property type="match status" value="1"/>
</dbReference>
<evidence type="ECO:0000256" key="2">
    <source>
        <dbReference type="ARBA" id="ARBA00009984"/>
    </source>
</evidence>
<feature type="transmembrane region" description="Helical" evidence="10">
    <location>
        <begin position="20"/>
        <end position="40"/>
    </location>
</feature>
<evidence type="ECO:0000256" key="3">
    <source>
        <dbReference type="ARBA" id="ARBA00020042"/>
    </source>
</evidence>
<dbReference type="InterPro" id="IPR045584">
    <property type="entry name" value="Pilin-like"/>
</dbReference>
<comment type="subcellular location">
    <subcellularLocation>
        <location evidence="1">Cell inner membrane</location>
        <topology evidence="1">Single-pass membrane protein</topology>
    </subcellularLocation>
</comment>
<dbReference type="PANTHER" id="PTHR30093">
    <property type="entry name" value="GENERAL SECRETION PATHWAY PROTEIN G"/>
    <property type="match status" value="1"/>
</dbReference>
<organism evidence="12 13">
    <name type="scientific">Allofranklinella schreckenbergeri</name>
    <dbReference type="NCBI Taxonomy" id="1076744"/>
    <lineage>
        <taxon>Bacteria</taxon>
        <taxon>Pseudomonadati</taxon>
        <taxon>Pseudomonadota</taxon>
        <taxon>Betaproteobacteria</taxon>
        <taxon>Burkholderiales</taxon>
        <taxon>Comamonadaceae</taxon>
        <taxon>Allofranklinella</taxon>
    </lineage>
</organism>
<accession>A0A3M6QK70</accession>
<keyword evidence="8 10" id="KW-1133">Transmembrane helix</keyword>
<evidence type="ECO:0000256" key="4">
    <source>
        <dbReference type="ARBA" id="ARBA00022475"/>
    </source>
</evidence>
<keyword evidence="9 10" id="KW-0472">Membrane</keyword>
<evidence type="ECO:0000256" key="1">
    <source>
        <dbReference type="ARBA" id="ARBA00004377"/>
    </source>
</evidence>
<dbReference type="InterPro" id="IPR000983">
    <property type="entry name" value="Bac_GSPG_pilin"/>
</dbReference>
<keyword evidence="7 10" id="KW-0812">Transmembrane</keyword>
<dbReference type="InterPro" id="IPR010054">
    <property type="entry name" value="Type2_sec_GspG"/>
</dbReference>
<proteinExistence type="inferred from homology"/>
<keyword evidence="5" id="KW-0488">Methylation</keyword>
<dbReference type="PRINTS" id="PR00813">
    <property type="entry name" value="BCTERIALGSPG"/>
</dbReference>
<evidence type="ECO:0000313" key="13">
    <source>
        <dbReference type="Proteomes" id="UP000267035"/>
    </source>
</evidence>
<evidence type="ECO:0000256" key="10">
    <source>
        <dbReference type="SAM" id="Phobius"/>
    </source>
</evidence>
<keyword evidence="4" id="KW-1003">Cell membrane</keyword>
<dbReference type="GO" id="GO:0015627">
    <property type="term" value="C:type II protein secretion system complex"/>
    <property type="evidence" value="ECO:0007669"/>
    <property type="project" value="InterPro"/>
</dbReference>
<protein>
    <recommendedName>
        <fullName evidence="3">Type II secretion system core protein G</fullName>
    </recommendedName>
</protein>
<dbReference type="EMBL" id="RDQL01000001">
    <property type="protein sequence ID" value="RMX02909.1"/>
    <property type="molecule type" value="Genomic_DNA"/>
</dbReference>
<dbReference type="Proteomes" id="UP000267035">
    <property type="component" value="Unassembled WGS sequence"/>
</dbReference>
<evidence type="ECO:0000256" key="9">
    <source>
        <dbReference type="ARBA" id="ARBA00023136"/>
    </source>
</evidence>
<dbReference type="NCBIfam" id="TIGR01710">
    <property type="entry name" value="typeII_sec_gspG"/>
    <property type="match status" value="1"/>
</dbReference>
<feature type="domain" description="Type II secretion system protein GspG C-terminal" evidence="11">
    <location>
        <begin position="42"/>
        <end position="146"/>
    </location>
</feature>
<evidence type="ECO:0000256" key="8">
    <source>
        <dbReference type="ARBA" id="ARBA00022989"/>
    </source>
</evidence>
<keyword evidence="6" id="KW-0997">Cell inner membrane</keyword>
<dbReference type="InterPro" id="IPR013545">
    <property type="entry name" value="T2SS_protein-GspG_C"/>
</dbReference>
<keyword evidence="13" id="KW-1185">Reference proteome</keyword>
<dbReference type="AlphaFoldDB" id="A0A3M6QK70"/>
<evidence type="ECO:0000256" key="6">
    <source>
        <dbReference type="ARBA" id="ARBA00022519"/>
    </source>
</evidence>
<evidence type="ECO:0000313" key="12">
    <source>
        <dbReference type="EMBL" id="RMX02909.1"/>
    </source>
</evidence>
<dbReference type="PANTHER" id="PTHR30093:SF44">
    <property type="entry name" value="TYPE II SECRETION SYSTEM CORE PROTEIN G"/>
    <property type="match status" value="1"/>
</dbReference>
<evidence type="ECO:0000256" key="7">
    <source>
        <dbReference type="ARBA" id="ARBA00022692"/>
    </source>
</evidence>
<evidence type="ECO:0000259" key="11">
    <source>
        <dbReference type="Pfam" id="PF08334"/>
    </source>
</evidence>
<dbReference type="GO" id="GO:0015628">
    <property type="term" value="P:protein secretion by the type II secretion system"/>
    <property type="evidence" value="ECO:0007669"/>
    <property type="project" value="InterPro"/>
</dbReference>
<sequence>MFSRPAGSARRMACSLQRGFTLIEILVIVAILALLATLVGPQVMNALGGSQSKTAQVQIAEIEKALDVFHLDTGRYPSASEGLQALMTRPGNVIAWNGPYMKALPIDPWGKPYQYKFPGPKGGVQILSYGADGVPGGEGKNADLTNGQ</sequence>
<comment type="caution">
    <text evidence="12">The sequence shown here is derived from an EMBL/GenBank/DDBJ whole genome shotgun (WGS) entry which is preliminary data.</text>
</comment>
<comment type="similarity">
    <text evidence="2">Belongs to the GSP G family.</text>
</comment>
<reference evidence="12 13" key="1">
    <citation type="submission" date="2018-10" db="EMBL/GenBank/DDBJ databases">
        <title>Comamonadaceae CDC group NO-1 genome sequencing and assembly.</title>
        <authorList>
            <person name="Bernier A.-M."/>
            <person name="Bernard K."/>
        </authorList>
    </citation>
    <scope>NUCLEOTIDE SEQUENCE [LARGE SCALE GENOMIC DNA]</scope>
    <source>
        <strain evidence="12 13">NML161473</strain>
    </source>
</reference>